<protein>
    <submittedName>
        <fullName evidence="1">Uncharacterized protein</fullName>
    </submittedName>
</protein>
<accession>A0ACD5Y8Z3</accession>
<keyword evidence="2" id="KW-1185">Reference proteome</keyword>
<reference evidence="1" key="1">
    <citation type="submission" date="2021-05" db="EMBL/GenBank/DDBJ databases">
        <authorList>
            <person name="Scholz U."/>
            <person name="Mascher M."/>
            <person name="Fiebig A."/>
        </authorList>
    </citation>
    <scope>NUCLEOTIDE SEQUENCE [LARGE SCALE GENOMIC DNA]</scope>
</reference>
<organism evidence="1 2">
    <name type="scientific">Avena sativa</name>
    <name type="common">Oat</name>
    <dbReference type="NCBI Taxonomy" id="4498"/>
    <lineage>
        <taxon>Eukaryota</taxon>
        <taxon>Viridiplantae</taxon>
        <taxon>Streptophyta</taxon>
        <taxon>Embryophyta</taxon>
        <taxon>Tracheophyta</taxon>
        <taxon>Spermatophyta</taxon>
        <taxon>Magnoliopsida</taxon>
        <taxon>Liliopsida</taxon>
        <taxon>Poales</taxon>
        <taxon>Poaceae</taxon>
        <taxon>BOP clade</taxon>
        <taxon>Pooideae</taxon>
        <taxon>Poodae</taxon>
        <taxon>Poeae</taxon>
        <taxon>Poeae Chloroplast Group 1 (Aveneae type)</taxon>
        <taxon>Aveninae</taxon>
        <taxon>Avena</taxon>
    </lineage>
</organism>
<reference evidence="1" key="2">
    <citation type="submission" date="2025-09" db="UniProtKB">
        <authorList>
            <consortium name="EnsemblPlants"/>
        </authorList>
    </citation>
    <scope>IDENTIFICATION</scope>
</reference>
<dbReference type="EnsemblPlants" id="AVESA.00010b.r2.5CG0931190.1">
    <property type="protein sequence ID" value="AVESA.00010b.r2.5CG0931190.1.CDS.1"/>
    <property type="gene ID" value="AVESA.00010b.r2.5CG0931190"/>
</dbReference>
<name>A0ACD5Y8Z3_AVESA</name>
<evidence type="ECO:0000313" key="2">
    <source>
        <dbReference type="Proteomes" id="UP001732700"/>
    </source>
</evidence>
<evidence type="ECO:0000313" key="1">
    <source>
        <dbReference type="EnsemblPlants" id="AVESA.00010b.r2.5CG0931190.1.CDS.1"/>
    </source>
</evidence>
<proteinExistence type="predicted"/>
<sequence length="231" mass="27393">MKIESKYFEAREHIRLHQEFDTYLSSGELDDDIYCKFSSSETIEEFADKHLARGQFGKLDYNLVRLSLEDRSQIVDMQHHIDTYSENLRNIMASEELKDHLEKLIDELEEEDFFDVDDDSIDWEKACFVSLIDRFKELVFKGHRCPQYVAVQGIMKYYRIISRKYDLAAQVSLEKVVEVECHEWKQNVAEIWMDTRYYEEPFHDFVRNPLKKILPRPEACSLATAGAPYVP</sequence>
<dbReference type="Proteomes" id="UP001732700">
    <property type="component" value="Chromosome 5C"/>
</dbReference>